<proteinExistence type="predicted"/>
<dbReference type="Proteomes" id="UP000076842">
    <property type="component" value="Unassembled WGS sequence"/>
</dbReference>
<dbReference type="OrthoDB" id="3357813at2759"/>
<organism evidence="2 3">
    <name type="scientific">Calocera cornea HHB12733</name>
    <dbReference type="NCBI Taxonomy" id="1353952"/>
    <lineage>
        <taxon>Eukaryota</taxon>
        <taxon>Fungi</taxon>
        <taxon>Dikarya</taxon>
        <taxon>Basidiomycota</taxon>
        <taxon>Agaricomycotina</taxon>
        <taxon>Dacrymycetes</taxon>
        <taxon>Dacrymycetales</taxon>
        <taxon>Dacrymycetaceae</taxon>
        <taxon>Calocera</taxon>
    </lineage>
</organism>
<feature type="region of interest" description="Disordered" evidence="1">
    <location>
        <begin position="1"/>
        <end position="32"/>
    </location>
</feature>
<dbReference type="EMBL" id="KV424079">
    <property type="protein sequence ID" value="KZT52068.1"/>
    <property type="molecule type" value="Genomic_DNA"/>
</dbReference>
<feature type="region of interest" description="Disordered" evidence="1">
    <location>
        <begin position="536"/>
        <end position="569"/>
    </location>
</feature>
<feature type="compositionally biased region" description="Pro residues" evidence="1">
    <location>
        <begin position="673"/>
        <end position="684"/>
    </location>
</feature>
<evidence type="ECO:0000313" key="3">
    <source>
        <dbReference type="Proteomes" id="UP000076842"/>
    </source>
</evidence>
<feature type="region of interest" description="Disordered" evidence="1">
    <location>
        <begin position="246"/>
        <end position="302"/>
    </location>
</feature>
<evidence type="ECO:0000313" key="2">
    <source>
        <dbReference type="EMBL" id="KZT52068.1"/>
    </source>
</evidence>
<sequence>MASNPPPPEYTLSSSAPHDATPPPCEEESPAEQLQVLITPAQSATDFQNGALGVEGEHATIEGEVQIKGAREGAWQRVSITFQTVETSPDQTVELGSLTQHLYIRAPASASSSTSTIPPLPSSLPFAIPLQPDTPECVHTPSSALTHYLLVQLLPTDPSSPQFERKIPVHLRRYSTPSAPVLLTLPHELKINDPVPVYIQLPRLEFRVGEPMPVYITVPPPDRQRLSRTGLRLRNVKAELVRVVSLTGKNGDTTPKSERENPRGEGSSTAYKPQFSDKKRAGKDGWPFFGSGSSSTDGTTHTTVMSRSGAACRFHSSRPVRVRLVLHPFALSAEVTTSGRQPLGATHDPREAEGCATITQTTLLHSVSFYLMIRIGFIATTGTDRGEVSIEQTLPITMVPGLAPVEEDVTASQYSKKHDRPPSRTYRYDEAAPSGSGPEEVDAGAPPLFNEVDPAPAEHELSTPDASAPPPFFADLPSTSHPPSFLEAQAQSSYSVGPSTSAAGMNIAEWSTADPGQSILRIPGEGEQFGFAYEDIYDGFGDGSRTPPPPLSTAESEEPPPPPPEIVLSDEDVSVGEFTQLLNQTAQRLQAMIDTANGVEAPPPPPAMDDPMDPPPAIDDAFRPVMPAQHRPHAAAPRPDHTIVEETATPATPPPPHEDAPLASVRPSTSAAAPPPYLVQPPAQPAGAHPHRRSLLNTDQQDGHGPPPYSDFAGGPPAPPI</sequence>
<evidence type="ECO:0000256" key="1">
    <source>
        <dbReference type="SAM" id="MobiDB-lite"/>
    </source>
</evidence>
<feature type="compositionally biased region" description="Pro residues" evidence="1">
    <location>
        <begin position="601"/>
        <end position="617"/>
    </location>
</feature>
<keyword evidence="3" id="KW-1185">Reference proteome</keyword>
<dbReference type="STRING" id="1353952.A0A165D4Q6"/>
<dbReference type="AlphaFoldDB" id="A0A165D4Q6"/>
<feature type="region of interest" description="Disordered" evidence="1">
    <location>
        <begin position="595"/>
        <end position="721"/>
    </location>
</feature>
<gene>
    <name evidence="2" type="ORF">CALCODRAFT_502722</name>
</gene>
<name>A0A165D4Q6_9BASI</name>
<reference evidence="2 3" key="1">
    <citation type="journal article" date="2016" name="Mol. Biol. Evol.">
        <title>Comparative Genomics of Early-Diverging Mushroom-Forming Fungi Provides Insights into the Origins of Lignocellulose Decay Capabilities.</title>
        <authorList>
            <person name="Nagy L.G."/>
            <person name="Riley R."/>
            <person name="Tritt A."/>
            <person name="Adam C."/>
            <person name="Daum C."/>
            <person name="Floudas D."/>
            <person name="Sun H."/>
            <person name="Yadav J.S."/>
            <person name="Pangilinan J."/>
            <person name="Larsson K.H."/>
            <person name="Matsuura K."/>
            <person name="Barry K."/>
            <person name="Labutti K."/>
            <person name="Kuo R."/>
            <person name="Ohm R.A."/>
            <person name="Bhattacharya S.S."/>
            <person name="Shirouzu T."/>
            <person name="Yoshinaga Y."/>
            <person name="Martin F.M."/>
            <person name="Grigoriev I.V."/>
            <person name="Hibbett D.S."/>
        </authorList>
    </citation>
    <scope>NUCLEOTIDE SEQUENCE [LARGE SCALE GENOMIC DNA]</scope>
    <source>
        <strain evidence="2 3">HHB12733</strain>
    </source>
</reference>
<accession>A0A165D4Q6</accession>
<protein>
    <submittedName>
        <fullName evidence="2">Uncharacterized protein</fullName>
    </submittedName>
</protein>
<dbReference type="InParanoid" id="A0A165D4Q6"/>
<feature type="region of interest" description="Disordered" evidence="1">
    <location>
        <begin position="409"/>
        <end position="477"/>
    </location>
</feature>
<feature type="compositionally biased region" description="Basic and acidic residues" evidence="1">
    <location>
        <begin position="420"/>
        <end position="430"/>
    </location>
</feature>
<feature type="compositionally biased region" description="Low complexity" evidence="1">
    <location>
        <begin position="290"/>
        <end position="302"/>
    </location>
</feature>